<organism evidence="2 3">
    <name type="scientific">Solidesulfovibrio carbinolicus</name>
    <dbReference type="NCBI Taxonomy" id="296842"/>
    <lineage>
        <taxon>Bacteria</taxon>
        <taxon>Pseudomonadati</taxon>
        <taxon>Thermodesulfobacteriota</taxon>
        <taxon>Desulfovibrionia</taxon>
        <taxon>Desulfovibrionales</taxon>
        <taxon>Desulfovibrionaceae</taxon>
        <taxon>Solidesulfovibrio</taxon>
    </lineage>
</organism>
<accession>A0A4P6HMM0</accession>
<evidence type="ECO:0000256" key="1">
    <source>
        <dbReference type="SAM" id="MobiDB-lite"/>
    </source>
</evidence>
<dbReference type="OrthoDB" id="5442775at2"/>
<evidence type="ECO:0000313" key="2">
    <source>
        <dbReference type="EMBL" id="QAZ67966.1"/>
    </source>
</evidence>
<dbReference type="KEGG" id="dcb:C3Y92_12330"/>
<gene>
    <name evidence="2" type="ORF">C3Y92_12330</name>
</gene>
<protein>
    <recommendedName>
        <fullName evidence="4">ROK family protein</fullName>
    </recommendedName>
</protein>
<dbReference type="SUPFAM" id="SSF53067">
    <property type="entry name" value="Actin-like ATPase domain"/>
    <property type="match status" value="1"/>
</dbReference>
<evidence type="ECO:0008006" key="4">
    <source>
        <dbReference type="Google" id="ProtNLM"/>
    </source>
</evidence>
<evidence type="ECO:0000313" key="3">
    <source>
        <dbReference type="Proteomes" id="UP000293296"/>
    </source>
</evidence>
<name>A0A4P6HMM0_9BACT</name>
<feature type="region of interest" description="Disordered" evidence="1">
    <location>
        <begin position="1"/>
        <end position="21"/>
    </location>
</feature>
<dbReference type="Proteomes" id="UP000293296">
    <property type="component" value="Chromosome"/>
</dbReference>
<proteinExistence type="predicted"/>
<dbReference type="EMBL" id="CP026538">
    <property type="protein sequence ID" value="QAZ67966.1"/>
    <property type="molecule type" value="Genomic_DNA"/>
</dbReference>
<reference evidence="2 3" key="1">
    <citation type="submission" date="2018-02" db="EMBL/GenBank/DDBJ databases">
        <title>Genome sequence of Desulfovibrio carbinolicus DSM 3852.</title>
        <authorList>
            <person name="Wilbanks E."/>
            <person name="Skennerton C.T."/>
            <person name="Orphan V.J."/>
        </authorList>
    </citation>
    <scope>NUCLEOTIDE SEQUENCE [LARGE SCALE GENOMIC DNA]</scope>
    <source>
        <strain evidence="2 3">DSM 3852</strain>
    </source>
</reference>
<dbReference type="AlphaFoldDB" id="A0A4P6HMM0"/>
<dbReference type="InterPro" id="IPR043129">
    <property type="entry name" value="ATPase_NBD"/>
</dbReference>
<sequence length="543" mass="56740">MPRNRLSFPTDTSGITRFGRPPAMSGPWFGPGPSMAAGTDQAVSMLCDPYRDLFAAEQAVSPYLVDWSQAFADLDPTQAAPVALVFKRSPYPDVVERWLLPDLADPRSRRIAELHLSARLNNVLSIAGAHGIDIVTPKAPDAGLLAAVRGNLLARLDDFSNMSLYFLHGLVQSAFGRDLSINASQTDGCLPEARGHGGATGGEKPGQARPGLALAVNIGQHLTSWGLIRLTRDGGCVVERLCRRETCLDLTRCCLTAEIADILAAVQSDLGQATDGVEAVGISLAATVLDGRPLPVAEFGLFAACSQGELDRAATVLHEAPARAFPGRPAVLVNDGRAQALFAFHFAGGKTAAGSGHLLTLRLGACPCVHCLDADGHSPPGFDEFGWLAIRAVPSRPGGPLFSTPRHPLSHYGLAAAAHELGLLARYGLGIEDAIPFFHSRLTGEDPEAAREAAGIYRILGAHLAMLAAEIHAHRPLGAIMVMGSQANRLDSPAFAALSDGYAAFAAGRPLVPATAGRILVEEASAEAGLVGAAFAALSADPA</sequence>
<keyword evidence="3" id="KW-1185">Reference proteome</keyword>